<dbReference type="Pfam" id="PF04909">
    <property type="entry name" value="Amidohydro_2"/>
    <property type="match status" value="1"/>
</dbReference>
<dbReference type="Gene3D" id="3.20.20.140">
    <property type="entry name" value="Metal-dependent hydrolases"/>
    <property type="match status" value="1"/>
</dbReference>
<reference evidence="3" key="1">
    <citation type="journal article" date="2019" name="Int. J. Syst. Evol. Microbiol.">
        <title>The Global Catalogue of Microorganisms (GCM) 10K type strain sequencing project: providing services to taxonomists for standard genome sequencing and annotation.</title>
        <authorList>
            <consortium name="The Broad Institute Genomics Platform"/>
            <consortium name="The Broad Institute Genome Sequencing Center for Infectious Disease"/>
            <person name="Wu L."/>
            <person name="Ma J."/>
        </authorList>
    </citation>
    <scope>NUCLEOTIDE SEQUENCE [LARGE SCALE GENOMIC DNA]</scope>
    <source>
        <strain evidence="3">CECT 7706</strain>
    </source>
</reference>
<name>A0ABT8CDC7_9BACT</name>
<evidence type="ECO:0000259" key="1">
    <source>
        <dbReference type="Pfam" id="PF04909"/>
    </source>
</evidence>
<comment type="caution">
    <text evidence="2">The sequence shown here is derived from an EMBL/GenBank/DDBJ whole genome shotgun (WGS) entry which is preliminary data.</text>
</comment>
<gene>
    <name evidence="2" type="ORF">QWZ15_19855</name>
</gene>
<accession>A0ABT8CDC7</accession>
<evidence type="ECO:0000313" key="3">
    <source>
        <dbReference type="Proteomes" id="UP001236663"/>
    </source>
</evidence>
<dbReference type="SUPFAM" id="SSF51556">
    <property type="entry name" value="Metallo-dependent hydrolases"/>
    <property type="match status" value="1"/>
</dbReference>
<organism evidence="2 3">
    <name type="scientific">Cyclobacterium jeungdonense</name>
    <dbReference type="NCBI Taxonomy" id="708087"/>
    <lineage>
        <taxon>Bacteria</taxon>
        <taxon>Pseudomonadati</taxon>
        <taxon>Bacteroidota</taxon>
        <taxon>Cytophagia</taxon>
        <taxon>Cytophagales</taxon>
        <taxon>Cyclobacteriaceae</taxon>
        <taxon>Cyclobacterium</taxon>
    </lineage>
</organism>
<dbReference type="Proteomes" id="UP001236663">
    <property type="component" value="Unassembled WGS sequence"/>
</dbReference>
<evidence type="ECO:0000313" key="2">
    <source>
        <dbReference type="EMBL" id="MDN3690087.1"/>
    </source>
</evidence>
<proteinExistence type="predicted"/>
<dbReference type="InterPro" id="IPR032466">
    <property type="entry name" value="Metal_Hydrolase"/>
</dbReference>
<dbReference type="InterPro" id="IPR006680">
    <property type="entry name" value="Amidohydro-rel"/>
</dbReference>
<dbReference type="EMBL" id="JAUFQS010000047">
    <property type="protein sequence ID" value="MDN3690087.1"/>
    <property type="molecule type" value="Genomic_DNA"/>
</dbReference>
<sequence>MIKYLFIIPFLFNLMACVQQEQWYSMEDYPDVKKLDVHIHLNTDRSFFAEKAKEDNFRLINVSLEKDDGWNDVYGKFRYGLIQHKKFPKTVEMVTAFAVADWEDENWESKVITWLDSCFDQGALGVKVWKNIGMVSRDTAGNLIQIDDARFDPIFRFIQEQDKTLMGHLGEPKNCWLPLDSMTTNNNRRYFESHPEYYMYLHPEMPSHEELMEARDNMLAKHSDLRFVGAHLGSLEYDVDVLARTLDRFPNMSVDLAARMGNLFYQTASDREKVRDFLIRYQDRILYGTDLGDDGQRSREELSDYMEATWKRDWEYFVTNNEMQSELIDRPFRGLQLPKEVVDKVFYHNAVKWFGMEE</sequence>
<protein>
    <submittedName>
        <fullName evidence="2">Amidohydrolase family protein</fullName>
    </submittedName>
</protein>
<feature type="domain" description="Amidohydrolase-related" evidence="1">
    <location>
        <begin position="107"/>
        <end position="355"/>
    </location>
</feature>
<dbReference type="RefSeq" id="WP_163383400.1">
    <property type="nucleotide sequence ID" value="NZ_JAUFQS010000047.1"/>
</dbReference>
<keyword evidence="3" id="KW-1185">Reference proteome</keyword>